<comment type="caution">
    <text evidence="1">The sequence shown here is derived from an EMBL/GenBank/DDBJ whole genome shotgun (WGS) entry which is preliminary data.</text>
</comment>
<gene>
    <name evidence="1" type="ORF">SDC9_54952</name>
</gene>
<accession>A0A644WYU0</accession>
<proteinExistence type="predicted"/>
<reference evidence="1" key="1">
    <citation type="submission" date="2019-08" db="EMBL/GenBank/DDBJ databases">
        <authorList>
            <person name="Kucharzyk K."/>
            <person name="Murdoch R.W."/>
            <person name="Higgins S."/>
            <person name="Loffler F."/>
        </authorList>
    </citation>
    <scope>NUCLEOTIDE SEQUENCE</scope>
</reference>
<dbReference type="AlphaFoldDB" id="A0A644WYU0"/>
<organism evidence="1">
    <name type="scientific">bioreactor metagenome</name>
    <dbReference type="NCBI Taxonomy" id="1076179"/>
    <lineage>
        <taxon>unclassified sequences</taxon>
        <taxon>metagenomes</taxon>
        <taxon>ecological metagenomes</taxon>
    </lineage>
</organism>
<protein>
    <recommendedName>
        <fullName evidence="2">Peptidylprolyl isomerase</fullName>
    </recommendedName>
</protein>
<dbReference type="PROSITE" id="PS51257">
    <property type="entry name" value="PROKAR_LIPOPROTEIN"/>
    <property type="match status" value="1"/>
</dbReference>
<sequence length="282" mass="32452">MRHSSCIVFSALVLLLISCGQQKSSDRLLAEVNGEKLYLSGISVPPGLSSEDSVAFVKNMVQTWVGQQLMYQDADSKLSDEAKAEIEQQIERTRKLMIISALEEQLVSDSVKMQISSDEIQNYYREHPDEFLLKENIVKVKYLKLKKKGSDVAKFKSLLQSDKLADQTELASKAREEALNYFLEDNVWMYFNDILKEIPIKAENQEDFLKSNKFYELSNDSIAYLVRFNGYLLSESPAPLTLVKDRIESVLIAKKKNMLLDDYRNKMYENALKEKKVTLYLD</sequence>
<evidence type="ECO:0008006" key="2">
    <source>
        <dbReference type="Google" id="ProtNLM"/>
    </source>
</evidence>
<dbReference type="EMBL" id="VSSQ01001473">
    <property type="protein sequence ID" value="MPM08638.1"/>
    <property type="molecule type" value="Genomic_DNA"/>
</dbReference>
<name>A0A644WYU0_9ZZZZ</name>
<evidence type="ECO:0000313" key="1">
    <source>
        <dbReference type="EMBL" id="MPM08638.1"/>
    </source>
</evidence>